<protein>
    <submittedName>
        <fullName evidence="2">Cyclophilin-like fold protein</fullName>
    </submittedName>
</protein>
<gene>
    <name evidence="2" type="ORF">M8013_05405</name>
</gene>
<reference evidence="2" key="1">
    <citation type="submission" date="2022-05" db="EMBL/GenBank/DDBJ databases">
        <title>Description of a novel species of Leclercia; Leclercia tamurae and the Proposal for a Novel Genus Silvania gen. nov. Containing Two Novel Species Silvania hatchlandensis sp. nov. and Silvania confinis sp. nov. Isolated from the Rhizosphere of Oak.</title>
        <authorList>
            <person name="Maddock D.W."/>
            <person name="Brady C.L."/>
            <person name="Denman S."/>
            <person name="Arnold D."/>
        </authorList>
    </citation>
    <scope>NUCLEOTIDE SEQUENCE</scope>
    <source>
        <strain evidence="2">H4N4</strain>
    </source>
</reference>
<dbReference type="AlphaFoldDB" id="A0A9J6Q8Z9"/>
<proteinExistence type="predicted"/>
<dbReference type="SUPFAM" id="SSF50891">
    <property type="entry name" value="Cyclophilin-like"/>
    <property type="match status" value="1"/>
</dbReference>
<name>A0A9J6Q8Z9_9ENTR</name>
<organism evidence="2 3">
    <name type="scientific">Silvania confinis</name>
    <dbReference type="NCBI Taxonomy" id="2926470"/>
    <lineage>
        <taxon>Bacteria</taxon>
        <taxon>Pseudomonadati</taxon>
        <taxon>Pseudomonadota</taxon>
        <taxon>Gammaproteobacteria</taxon>
        <taxon>Enterobacterales</taxon>
        <taxon>Enterobacteriaceae</taxon>
        <taxon>Silvania</taxon>
    </lineage>
</organism>
<evidence type="ECO:0000259" key="1">
    <source>
        <dbReference type="Pfam" id="PF18050"/>
    </source>
</evidence>
<dbReference type="Gene3D" id="2.40.100.20">
    <property type="match status" value="1"/>
</dbReference>
<keyword evidence="3" id="KW-1185">Reference proteome</keyword>
<feature type="domain" description="Cyclophilin-like" evidence="1">
    <location>
        <begin position="5"/>
        <end position="98"/>
    </location>
</feature>
<evidence type="ECO:0000313" key="3">
    <source>
        <dbReference type="Proteomes" id="UP001061282"/>
    </source>
</evidence>
<dbReference type="Proteomes" id="UP001061282">
    <property type="component" value="Unassembled WGS sequence"/>
</dbReference>
<accession>A0A9J6Q8Z9</accession>
<dbReference type="InterPro" id="IPR029000">
    <property type="entry name" value="Cyclophilin-like_dom_sf"/>
</dbReference>
<evidence type="ECO:0000313" key="2">
    <source>
        <dbReference type="EMBL" id="MCU6668192.1"/>
    </source>
</evidence>
<dbReference type="RefSeq" id="WP_271266781.1">
    <property type="nucleotide sequence ID" value="NZ_JAMGZJ010000069.1"/>
</dbReference>
<comment type="caution">
    <text evidence="2">The sequence shown here is derived from an EMBL/GenBank/DDBJ whole genome shotgun (WGS) entry which is preliminary data.</text>
</comment>
<sequence>MKLNIIVNNQVITATLNARQASRDFAALLPLDLQLEDYAGEEKIGMLPAQLSSTDSPKGTPARKGDVMLYKPWGNLALFYKDHVYADGLIKLGQLDDPDALPLPPSSYSARFELNEQQ</sequence>
<dbReference type="InterPro" id="IPR041183">
    <property type="entry name" value="Cyclophilin-like"/>
</dbReference>
<dbReference type="Pfam" id="PF18050">
    <property type="entry name" value="Cyclophil_like2"/>
    <property type="match status" value="1"/>
</dbReference>
<dbReference type="EMBL" id="JAMGZJ010000069">
    <property type="protein sequence ID" value="MCU6668192.1"/>
    <property type="molecule type" value="Genomic_DNA"/>
</dbReference>